<feature type="non-terminal residue" evidence="1">
    <location>
        <position position="1"/>
    </location>
</feature>
<organism evidence="1">
    <name type="scientific">Acinetobacter baumannii</name>
    <dbReference type="NCBI Taxonomy" id="470"/>
    <lineage>
        <taxon>Bacteria</taxon>
        <taxon>Pseudomonadati</taxon>
        <taxon>Pseudomonadota</taxon>
        <taxon>Gammaproteobacteria</taxon>
        <taxon>Moraxellales</taxon>
        <taxon>Moraxellaceae</taxon>
        <taxon>Acinetobacter</taxon>
        <taxon>Acinetobacter calcoaceticus/baumannii complex</taxon>
    </lineage>
</organism>
<name>A0ABD5DJH4_ACIBA</name>
<proteinExistence type="predicted"/>
<dbReference type="AlphaFoldDB" id="A0ABD5DJH4"/>
<evidence type="ECO:0000313" key="1">
    <source>
        <dbReference type="EMBL" id="MDR8264186.1"/>
    </source>
</evidence>
<sequence>FSSLYLDDPLPAIDDEAMVAHHCDIAVRAVIRFVIS</sequence>
<accession>A0ABD5DJH4</accession>
<reference evidence="1" key="1">
    <citation type="submission" date="2019-07" db="EMBL/GenBank/DDBJ databases">
        <title>Biological characteristics of mucoid Acinetobacter baumannii from a general hospital in China.</title>
        <authorList>
            <person name="Hua X."/>
            <person name="Yu Y."/>
        </authorList>
    </citation>
    <scope>NUCLEOTIDE SEQUENCE [LARGE SCALE GENOMIC DNA]</scope>
    <source>
        <strain evidence="1">N41</strain>
    </source>
</reference>
<comment type="caution">
    <text evidence="1">The sequence shown here is derived from an EMBL/GenBank/DDBJ whole genome shotgun (WGS) entry which is preliminary data.</text>
</comment>
<gene>
    <name evidence="1" type="ORF">FPK87_27585</name>
</gene>
<dbReference type="EMBL" id="VMBB01001539">
    <property type="protein sequence ID" value="MDR8264186.1"/>
    <property type="molecule type" value="Genomic_DNA"/>
</dbReference>
<protein>
    <submittedName>
        <fullName evidence="1">TetR/AcrR family transcriptional regulator</fullName>
    </submittedName>
</protein>